<dbReference type="SMART" id="SM00487">
    <property type="entry name" value="DEXDc"/>
    <property type="match status" value="1"/>
</dbReference>
<keyword evidence="2" id="KW-0547">Nucleotide-binding</keyword>
<dbReference type="GO" id="GO:0009378">
    <property type="term" value="F:four-way junction helicase activity"/>
    <property type="evidence" value="ECO:0007669"/>
    <property type="project" value="TreeGrafter"/>
</dbReference>
<dbReference type="EMBL" id="LUEZ02000005">
    <property type="protein sequence ID" value="RDB30544.1"/>
    <property type="molecule type" value="Genomic_DNA"/>
</dbReference>
<dbReference type="SUPFAM" id="SSF52540">
    <property type="entry name" value="P-loop containing nucleoside triphosphate hydrolases"/>
    <property type="match status" value="1"/>
</dbReference>
<accession>A0A369KFN0</accession>
<protein>
    <recommendedName>
        <fullName evidence="5">DNA 3'-5' helicase</fullName>
        <ecNumber evidence="5">5.6.2.4</ecNumber>
    </recommendedName>
</protein>
<evidence type="ECO:0000256" key="1">
    <source>
        <dbReference type="ARBA" id="ARBA00005446"/>
    </source>
</evidence>
<dbReference type="Pfam" id="PF00270">
    <property type="entry name" value="DEAD"/>
    <property type="match status" value="1"/>
</dbReference>
<reference evidence="9" key="1">
    <citation type="submission" date="2018-04" db="EMBL/GenBank/DDBJ databases">
        <title>Whole genome sequencing of Hypsizygus marmoreus.</title>
        <authorList>
            <person name="Choi I.-G."/>
            <person name="Min B."/>
            <person name="Kim J.-G."/>
            <person name="Kim S."/>
            <person name="Oh Y.-L."/>
            <person name="Kong W.-S."/>
            <person name="Park H."/>
            <person name="Jeong J."/>
            <person name="Song E.-S."/>
        </authorList>
    </citation>
    <scope>NUCLEOTIDE SEQUENCE [LARGE SCALE GENOMIC DNA]</scope>
    <source>
        <strain evidence="9">51987-8</strain>
    </source>
</reference>
<dbReference type="Pfam" id="PF00271">
    <property type="entry name" value="Helicase_C"/>
    <property type="match status" value="1"/>
</dbReference>
<name>A0A369KFN0_HYPMA</name>
<evidence type="ECO:0000256" key="3">
    <source>
        <dbReference type="ARBA" id="ARBA00022840"/>
    </source>
</evidence>
<comment type="catalytic activity">
    <reaction evidence="4">
        <text>Couples ATP hydrolysis with the unwinding of duplex DNA by translocating in the 3'-5' direction.</text>
        <dbReference type="EC" id="5.6.2.4"/>
    </reaction>
</comment>
<comment type="caution">
    <text evidence="9">The sequence shown here is derived from an EMBL/GenBank/DDBJ whole genome shotgun (WGS) entry which is preliminary data.</text>
</comment>
<dbReference type="AlphaFoldDB" id="A0A369KFN0"/>
<keyword evidence="10" id="KW-1185">Reference proteome</keyword>
<dbReference type="OrthoDB" id="3269685at2759"/>
<keyword evidence="9" id="KW-0347">Helicase</keyword>
<evidence type="ECO:0000256" key="6">
    <source>
        <dbReference type="SAM" id="MobiDB-lite"/>
    </source>
</evidence>
<dbReference type="InParanoid" id="A0A369KFN0"/>
<dbReference type="GO" id="GO:0005737">
    <property type="term" value="C:cytoplasm"/>
    <property type="evidence" value="ECO:0007669"/>
    <property type="project" value="TreeGrafter"/>
</dbReference>
<feature type="domain" description="Helicase ATP-binding" evidence="7">
    <location>
        <begin position="52"/>
        <end position="249"/>
    </location>
</feature>
<feature type="region of interest" description="Disordered" evidence="6">
    <location>
        <begin position="415"/>
        <end position="435"/>
    </location>
</feature>
<evidence type="ECO:0000313" key="9">
    <source>
        <dbReference type="EMBL" id="RDB30544.1"/>
    </source>
</evidence>
<gene>
    <name evidence="9" type="primary">recQ_2</name>
    <name evidence="9" type="ORF">Hypma_007320</name>
</gene>
<dbReference type="PANTHER" id="PTHR13710">
    <property type="entry name" value="DNA HELICASE RECQ FAMILY MEMBER"/>
    <property type="match status" value="1"/>
</dbReference>
<dbReference type="Gene3D" id="3.40.50.300">
    <property type="entry name" value="P-loop containing nucleotide triphosphate hydrolases"/>
    <property type="match status" value="2"/>
</dbReference>
<keyword evidence="3" id="KW-0067">ATP-binding</keyword>
<dbReference type="EC" id="5.6.2.4" evidence="5"/>
<dbReference type="STRING" id="39966.A0A369KFN0"/>
<sequence>MSVPVQDIAGSPEIQPTTIKPVYDTPEGHALARSILSPLLPFPGHDHQVEGICAVMDGFDLMATMVTGGGKTGYLIMFMLVICAISKDDTLALKNMTFPKDPGMIVVCPTKALQEDMSSKMRKYGLSTVVINSDTYVEAQCGGRDLWKEVRQGVTMLLLSPEELASRGFFQLLDVLEFSARLTSMGVDEVHLLYWWGKGFRPCFRQLGHVRARLPLRRGRRLPIIALTATLRVGEPMECVHKVLGLVPGEYRLIRRSNVRHDIQLIFRELKSGLGGYTFPELDWILDEGENTIIFCKTIALGFRVVCYLWHKARHLLNRHKRIRLYNSLNWPTYNSETLGFLNNNEQSSITVATDTLSVGWDSRFTRNAIILGEPTDIDEFVQKIGRIGRNHEAVPYPRAFLYYTRTALATAQKAIDHESTSTKRKRATKDDSDEATMDISMAMLLLARCKMKAIDEPYNNPAKDAPCKCDTCITTPSIPPRSQCNCSGPDCAPETPISSGAESQRQRPSLVLPRPPRGEALTKDLHDYGTGQFQSALRWDIFDSADDTAIAMLPPDAFLPDELIKSLLDHIHLIKGIGDIEPLVRHNPLLDNSRERILEFCNTLKSDLARLRQEKRNTSAGGGGELTAGEALESDECDEQEAEQHTQLTIESEEGEVLEVEEQVHEAHPSIRWRIDFSRATITVVET</sequence>
<evidence type="ECO:0000256" key="5">
    <source>
        <dbReference type="ARBA" id="ARBA00034808"/>
    </source>
</evidence>
<evidence type="ECO:0000259" key="7">
    <source>
        <dbReference type="PROSITE" id="PS51192"/>
    </source>
</evidence>
<feature type="region of interest" description="Disordered" evidence="6">
    <location>
        <begin position="496"/>
        <end position="520"/>
    </location>
</feature>
<keyword evidence="9" id="KW-0378">Hydrolase</keyword>
<evidence type="ECO:0000256" key="2">
    <source>
        <dbReference type="ARBA" id="ARBA00022741"/>
    </source>
</evidence>
<dbReference type="PROSITE" id="PS51194">
    <property type="entry name" value="HELICASE_CTER"/>
    <property type="match status" value="1"/>
</dbReference>
<dbReference type="Proteomes" id="UP000076154">
    <property type="component" value="Unassembled WGS sequence"/>
</dbReference>
<comment type="similarity">
    <text evidence="1">Belongs to the helicase family. RecQ subfamily.</text>
</comment>
<feature type="compositionally biased region" description="Acidic residues" evidence="6">
    <location>
        <begin position="633"/>
        <end position="642"/>
    </location>
</feature>
<dbReference type="InterPro" id="IPR011545">
    <property type="entry name" value="DEAD/DEAH_box_helicase_dom"/>
</dbReference>
<feature type="region of interest" description="Disordered" evidence="6">
    <location>
        <begin position="616"/>
        <end position="654"/>
    </location>
</feature>
<dbReference type="InterPro" id="IPR001650">
    <property type="entry name" value="Helicase_C-like"/>
</dbReference>
<feature type="domain" description="Helicase C-terminal" evidence="8">
    <location>
        <begin position="281"/>
        <end position="441"/>
    </location>
</feature>
<proteinExistence type="inferred from homology"/>
<dbReference type="CDD" id="cd18785">
    <property type="entry name" value="SF2_C"/>
    <property type="match status" value="1"/>
</dbReference>
<dbReference type="PROSITE" id="PS51192">
    <property type="entry name" value="HELICASE_ATP_BIND_1"/>
    <property type="match status" value="1"/>
</dbReference>
<dbReference type="GO" id="GO:0000724">
    <property type="term" value="P:double-strand break repair via homologous recombination"/>
    <property type="evidence" value="ECO:0007669"/>
    <property type="project" value="TreeGrafter"/>
</dbReference>
<dbReference type="InterPro" id="IPR027417">
    <property type="entry name" value="P-loop_NTPase"/>
</dbReference>
<evidence type="ECO:0000259" key="8">
    <source>
        <dbReference type="PROSITE" id="PS51194"/>
    </source>
</evidence>
<dbReference type="GO" id="GO:0043138">
    <property type="term" value="F:3'-5' DNA helicase activity"/>
    <property type="evidence" value="ECO:0007669"/>
    <property type="project" value="UniProtKB-EC"/>
</dbReference>
<dbReference type="PANTHER" id="PTHR13710:SF154">
    <property type="entry name" value="RECQ HELICASE, PUTATIVE (AFU_ORTHOLOGUE AFUA_6G14720)-RELATED"/>
    <property type="match status" value="1"/>
</dbReference>
<feature type="compositionally biased region" description="Polar residues" evidence="6">
    <location>
        <begin position="497"/>
        <end position="508"/>
    </location>
</feature>
<evidence type="ECO:0000313" key="10">
    <source>
        <dbReference type="Proteomes" id="UP000076154"/>
    </source>
</evidence>
<organism evidence="9 10">
    <name type="scientific">Hypsizygus marmoreus</name>
    <name type="common">White beech mushroom</name>
    <name type="synonym">Agaricus marmoreus</name>
    <dbReference type="NCBI Taxonomy" id="39966"/>
    <lineage>
        <taxon>Eukaryota</taxon>
        <taxon>Fungi</taxon>
        <taxon>Dikarya</taxon>
        <taxon>Basidiomycota</taxon>
        <taxon>Agaricomycotina</taxon>
        <taxon>Agaricomycetes</taxon>
        <taxon>Agaricomycetidae</taxon>
        <taxon>Agaricales</taxon>
        <taxon>Tricholomatineae</taxon>
        <taxon>Lyophyllaceae</taxon>
        <taxon>Hypsizygus</taxon>
    </lineage>
</organism>
<dbReference type="GO" id="GO:0003676">
    <property type="term" value="F:nucleic acid binding"/>
    <property type="evidence" value="ECO:0007669"/>
    <property type="project" value="InterPro"/>
</dbReference>
<dbReference type="GO" id="GO:0005524">
    <property type="term" value="F:ATP binding"/>
    <property type="evidence" value="ECO:0007669"/>
    <property type="project" value="UniProtKB-KW"/>
</dbReference>
<evidence type="ECO:0000256" key="4">
    <source>
        <dbReference type="ARBA" id="ARBA00034617"/>
    </source>
</evidence>
<dbReference type="GO" id="GO:0005694">
    <property type="term" value="C:chromosome"/>
    <property type="evidence" value="ECO:0007669"/>
    <property type="project" value="TreeGrafter"/>
</dbReference>
<dbReference type="InterPro" id="IPR014001">
    <property type="entry name" value="Helicase_ATP-bd"/>
</dbReference>